<evidence type="ECO:0008006" key="4">
    <source>
        <dbReference type="Google" id="ProtNLM"/>
    </source>
</evidence>
<protein>
    <recommendedName>
        <fullName evidence="4">SREBP regulating gene protein</fullName>
    </recommendedName>
</protein>
<keyword evidence="1" id="KW-1133">Transmembrane helix</keyword>
<keyword evidence="2" id="KW-0732">Signal</keyword>
<dbReference type="AlphaFoldDB" id="A0A7S3P6E5"/>
<sequence>MFSKILLFACLSLTTASNSLFPQKATRLELHTAAEERRNIVSTPAVRAGDPFVLQPENRRSLTEACQDDEVGACAFVSIFNDDVDVYSSCGGLAERKDDRWCYDSDLNQDICCGEASDCCDVKVGAVVGIVIALIILFTGSIFGCCYCCKCCCLYDKFHSNTANAQPAVAVPVAGVAGADGEVKY</sequence>
<evidence type="ECO:0000256" key="1">
    <source>
        <dbReference type="SAM" id="Phobius"/>
    </source>
</evidence>
<reference evidence="3" key="1">
    <citation type="submission" date="2021-01" db="EMBL/GenBank/DDBJ databases">
        <authorList>
            <person name="Corre E."/>
            <person name="Pelletier E."/>
            <person name="Niang G."/>
            <person name="Scheremetjew M."/>
            <person name="Finn R."/>
            <person name="Kale V."/>
            <person name="Holt S."/>
            <person name="Cochrane G."/>
            <person name="Meng A."/>
            <person name="Brown T."/>
            <person name="Cohen L."/>
        </authorList>
    </citation>
    <scope>NUCLEOTIDE SEQUENCE</scope>
    <source>
        <strain evidence="3">CCMP127</strain>
    </source>
</reference>
<feature type="transmembrane region" description="Helical" evidence="1">
    <location>
        <begin position="126"/>
        <end position="149"/>
    </location>
</feature>
<proteinExistence type="predicted"/>
<evidence type="ECO:0000256" key="2">
    <source>
        <dbReference type="SAM" id="SignalP"/>
    </source>
</evidence>
<feature type="chain" id="PRO_5031409969" description="SREBP regulating gene protein" evidence="2">
    <location>
        <begin position="17"/>
        <end position="185"/>
    </location>
</feature>
<dbReference type="EMBL" id="HBIM01006970">
    <property type="protein sequence ID" value="CAE0408161.1"/>
    <property type="molecule type" value="Transcribed_RNA"/>
</dbReference>
<accession>A0A7S3P6E5</accession>
<name>A0A7S3P6E5_9STRA</name>
<keyword evidence="1" id="KW-0472">Membrane</keyword>
<organism evidence="3">
    <name type="scientific">Amphora coffeiformis</name>
    <dbReference type="NCBI Taxonomy" id="265554"/>
    <lineage>
        <taxon>Eukaryota</taxon>
        <taxon>Sar</taxon>
        <taxon>Stramenopiles</taxon>
        <taxon>Ochrophyta</taxon>
        <taxon>Bacillariophyta</taxon>
        <taxon>Bacillariophyceae</taxon>
        <taxon>Bacillariophycidae</taxon>
        <taxon>Thalassiophysales</taxon>
        <taxon>Catenulaceae</taxon>
        <taxon>Amphora</taxon>
    </lineage>
</organism>
<feature type="signal peptide" evidence="2">
    <location>
        <begin position="1"/>
        <end position="16"/>
    </location>
</feature>
<gene>
    <name evidence="3" type="ORF">ACOF00016_LOCUS5933</name>
</gene>
<evidence type="ECO:0000313" key="3">
    <source>
        <dbReference type="EMBL" id="CAE0408161.1"/>
    </source>
</evidence>
<keyword evidence="1" id="KW-0812">Transmembrane</keyword>